<feature type="domain" description="DUF3592" evidence="2">
    <location>
        <begin position="37"/>
        <end position="102"/>
    </location>
</feature>
<evidence type="ECO:0000313" key="4">
    <source>
        <dbReference type="Proteomes" id="UP001500683"/>
    </source>
</evidence>
<evidence type="ECO:0000313" key="3">
    <source>
        <dbReference type="EMBL" id="GAA4066067.1"/>
    </source>
</evidence>
<reference evidence="4" key="1">
    <citation type="journal article" date="2019" name="Int. J. Syst. Evol. Microbiol.">
        <title>The Global Catalogue of Microorganisms (GCM) 10K type strain sequencing project: providing services to taxonomists for standard genome sequencing and annotation.</title>
        <authorList>
            <consortium name="The Broad Institute Genomics Platform"/>
            <consortium name="The Broad Institute Genome Sequencing Center for Infectious Disease"/>
            <person name="Wu L."/>
            <person name="Ma J."/>
        </authorList>
    </citation>
    <scope>NUCLEOTIDE SEQUENCE [LARGE SCALE GENOMIC DNA]</scope>
    <source>
        <strain evidence="4">JCM 16702</strain>
    </source>
</reference>
<accession>A0ABP7VG15</accession>
<proteinExistence type="predicted"/>
<protein>
    <recommendedName>
        <fullName evidence="2">DUF3592 domain-containing protein</fullName>
    </recommendedName>
</protein>
<sequence length="135" mass="15326">METFFKILLVVMGPALVLSAPIRLMHRLRFRRSAVPTRGVVIGSREERTHDGSGGSFELEIRYRVPDGREFTFKEGGQSRHHDGAVVRVLYDPSRPENAHLEFTAARAWVESAVLLVLGAVVTWLVIFVWQPWSQ</sequence>
<keyword evidence="1" id="KW-0472">Membrane</keyword>
<organism evidence="3 4">
    <name type="scientific">Actinomadura miaoliensis</name>
    <dbReference type="NCBI Taxonomy" id="430685"/>
    <lineage>
        <taxon>Bacteria</taxon>
        <taxon>Bacillati</taxon>
        <taxon>Actinomycetota</taxon>
        <taxon>Actinomycetes</taxon>
        <taxon>Streptosporangiales</taxon>
        <taxon>Thermomonosporaceae</taxon>
        <taxon>Actinomadura</taxon>
    </lineage>
</organism>
<comment type="caution">
    <text evidence="3">The sequence shown here is derived from an EMBL/GenBank/DDBJ whole genome shotgun (WGS) entry which is preliminary data.</text>
</comment>
<feature type="transmembrane region" description="Helical" evidence="1">
    <location>
        <begin position="113"/>
        <end position="133"/>
    </location>
</feature>
<evidence type="ECO:0000256" key="1">
    <source>
        <dbReference type="SAM" id="Phobius"/>
    </source>
</evidence>
<name>A0ABP7VG15_9ACTN</name>
<feature type="transmembrane region" description="Helical" evidence="1">
    <location>
        <begin position="6"/>
        <end position="24"/>
    </location>
</feature>
<dbReference type="Pfam" id="PF12158">
    <property type="entry name" value="DUF3592"/>
    <property type="match status" value="1"/>
</dbReference>
<gene>
    <name evidence="3" type="ORF">GCM10022214_20420</name>
</gene>
<dbReference type="Proteomes" id="UP001500683">
    <property type="component" value="Unassembled WGS sequence"/>
</dbReference>
<dbReference type="EMBL" id="BAAAZG010000010">
    <property type="protein sequence ID" value="GAA4066067.1"/>
    <property type="molecule type" value="Genomic_DNA"/>
</dbReference>
<keyword evidence="4" id="KW-1185">Reference proteome</keyword>
<keyword evidence="1" id="KW-0812">Transmembrane</keyword>
<dbReference type="InterPro" id="IPR021994">
    <property type="entry name" value="DUF3592"/>
</dbReference>
<evidence type="ECO:0000259" key="2">
    <source>
        <dbReference type="Pfam" id="PF12158"/>
    </source>
</evidence>
<keyword evidence="1" id="KW-1133">Transmembrane helix</keyword>